<dbReference type="HOGENOM" id="CLU_113690_0_0_14"/>
<protein>
    <submittedName>
        <fullName evidence="1">Uncharacterized protein</fullName>
    </submittedName>
</protein>
<sequence length="210" mass="23375">MNLVKLVVIAGSGGTLATGAYLTRDRWIPSKAQKAKNIEDSLKGRKLISSIANPKKQWEAEFESAEQEIKSLLGDTSLNKENGGVKLSEWCDSKMSLDVDKNLDVLKNVEKYCLIRNISSQLSRKGKSLLKVDSEDGWSSTYQKRKGDSSNRGDVALTNTANWDGANETNDIKEVKKWCSENSDKEFLASESEANSLYTKVLKWCTKEGE</sequence>
<gene>
    <name evidence="1" type="ordered locus">MHC_04630</name>
</gene>
<dbReference type="AlphaFoldDB" id="H6N810"/>
<organism evidence="1 2">
    <name type="scientific">Mycoplasma haemocanis (strain Illinois)</name>
    <dbReference type="NCBI Taxonomy" id="1111676"/>
    <lineage>
        <taxon>Bacteria</taxon>
        <taxon>Bacillati</taxon>
        <taxon>Mycoplasmatota</taxon>
        <taxon>Mollicutes</taxon>
        <taxon>Mycoplasmataceae</taxon>
        <taxon>Mycoplasma</taxon>
    </lineage>
</organism>
<keyword evidence="2" id="KW-1185">Reference proteome</keyword>
<evidence type="ECO:0000313" key="2">
    <source>
        <dbReference type="Proteomes" id="UP000009135"/>
    </source>
</evidence>
<dbReference type="EMBL" id="CP003199">
    <property type="protein sequence ID" value="AEW45782.1"/>
    <property type="molecule type" value="Genomic_DNA"/>
</dbReference>
<dbReference type="Proteomes" id="UP000009135">
    <property type="component" value="Chromosome"/>
</dbReference>
<dbReference type="OrthoDB" id="9821862at2"/>
<reference evidence="1 2" key="1">
    <citation type="journal article" date="2012" name="J. Bacteriol.">
        <title>Complete genome sequence of Mycoplasma haemocanis strain Illinois.</title>
        <authorList>
            <person name="do Nascimento N.C."/>
            <person name="Guimaraes A.M."/>
            <person name="Santos A.P."/>
            <person name="Sanmiguel P.J."/>
            <person name="Messick J.B."/>
        </authorList>
    </citation>
    <scope>NUCLEOTIDE SEQUENCE [LARGE SCALE GENOMIC DNA]</scope>
    <source>
        <strain evidence="1 2">Illinois</strain>
    </source>
</reference>
<dbReference type="KEGG" id="mhe:MHC_04630"/>
<proteinExistence type="predicted"/>
<accession>H6N810</accession>
<evidence type="ECO:0000313" key="1">
    <source>
        <dbReference type="EMBL" id="AEW45782.1"/>
    </source>
</evidence>
<dbReference type="STRING" id="1111676.MHC_04630"/>
<name>H6N810_MYCHN</name>